<dbReference type="Proteomes" id="UP000001887">
    <property type="component" value="Chromosome"/>
</dbReference>
<protein>
    <submittedName>
        <fullName evidence="2">Uncharacterized protein</fullName>
    </submittedName>
</protein>
<name>D2R637_PIRSD</name>
<sequence length="185" mass="20424">MSAESRVLARIFADHAAKRPWIAIVPLPLTLMFLVLEYGNAQTGQLAKSAPVKSGEVTQVYNASSLPFRHDWWAQVAGGEQPVEVKLLYSESRMLEPGSTLNYIEVRPSQFLSETEANRLASSVRFATSGIGVNDSMIIFAIIISMQFGWLFFGKQLVAWSDSVEAERLAKIEADQQKSETASPS</sequence>
<reference evidence="2 3" key="1">
    <citation type="journal article" date="2009" name="Stand. Genomic Sci.">
        <title>Complete genome sequence of Pirellula staleyi type strain (ATCC 27377).</title>
        <authorList>
            <person name="Clum A."/>
            <person name="Tindall B.J."/>
            <person name="Sikorski J."/>
            <person name="Ivanova N."/>
            <person name="Mavrommatis K."/>
            <person name="Lucas S."/>
            <person name="Glavina del Rio T."/>
            <person name="Nolan M."/>
            <person name="Chen F."/>
            <person name="Tice H."/>
            <person name="Pitluck S."/>
            <person name="Cheng J.F."/>
            <person name="Chertkov O."/>
            <person name="Brettin T."/>
            <person name="Han C."/>
            <person name="Detter J.C."/>
            <person name="Kuske C."/>
            <person name="Bruce D."/>
            <person name="Goodwin L."/>
            <person name="Ovchinikova G."/>
            <person name="Pati A."/>
            <person name="Mikhailova N."/>
            <person name="Chen A."/>
            <person name="Palaniappan K."/>
            <person name="Land M."/>
            <person name="Hauser L."/>
            <person name="Chang Y.J."/>
            <person name="Jeffries C.D."/>
            <person name="Chain P."/>
            <person name="Rohde M."/>
            <person name="Goker M."/>
            <person name="Bristow J."/>
            <person name="Eisen J.A."/>
            <person name="Markowitz V."/>
            <person name="Hugenholtz P."/>
            <person name="Kyrpides N.C."/>
            <person name="Klenk H.P."/>
            <person name="Lapidus A."/>
        </authorList>
    </citation>
    <scope>NUCLEOTIDE SEQUENCE [LARGE SCALE GENOMIC DNA]</scope>
    <source>
        <strain evidence="3">ATCC 27377 / DSM 6068 / ICPB 4128</strain>
    </source>
</reference>
<dbReference type="EMBL" id="CP001848">
    <property type="protein sequence ID" value="ADB19122.1"/>
    <property type="molecule type" value="Genomic_DNA"/>
</dbReference>
<organism evidence="2 3">
    <name type="scientific">Pirellula staleyi (strain ATCC 27377 / DSM 6068 / ICPB 4128)</name>
    <name type="common">Pirella staleyi</name>
    <dbReference type="NCBI Taxonomy" id="530564"/>
    <lineage>
        <taxon>Bacteria</taxon>
        <taxon>Pseudomonadati</taxon>
        <taxon>Planctomycetota</taxon>
        <taxon>Planctomycetia</taxon>
        <taxon>Pirellulales</taxon>
        <taxon>Pirellulaceae</taxon>
        <taxon>Pirellula</taxon>
    </lineage>
</organism>
<proteinExistence type="predicted"/>
<feature type="transmembrane region" description="Helical" evidence="1">
    <location>
        <begin position="21"/>
        <end position="39"/>
    </location>
</feature>
<keyword evidence="1" id="KW-0812">Transmembrane</keyword>
<feature type="transmembrane region" description="Helical" evidence="1">
    <location>
        <begin position="136"/>
        <end position="153"/>
    </location>
</feature>
<evidence type="ECO:0000256" key="1">
    <source>
        <dbReference type="SAM" id="Phobius"/>
    </source>
</evidence>
<keyword evidence="3" id="KW-1185">Reference proteome</keyword>
<keyword evidence="1" id="KW-0472">Membrane</keyword>
<dbReference type="KEGG" id="psl:Psta_4480"/>
<dbReference type="HOGENOM" id="CLU_1460035_0_0_0"/>
<evidence type="ECO:0000313" key="3">
    <source>
        <dbReference type="Proteomes" id="UP000001887"/>
    </source>
</evidence>
<accession>D2R637</accession>
<dbReference type="AlphaFoldDB" id="D2R637"/>
<gene>
    <name evidence="2" type="ordered locus">Psta_4480</name>
</gene>
<evidence type="ECO:0000313" key="2">
    <source>
        <dbReference type="EMBL" id="ADB19122.1"/>
    </source>
</evidence>
<keyword evidence="1" id="KW-1133">Transmembrane helix</keyword>